<dbReference type="GO" id="GO:0020037">
    <property type="term" value="F:heme binding"/>
    <property type="evidence" value="ECO:0007669"/>
    <property type="project" value="InterPro"/>
</dbReference>
<keyword evidence="5" id="KW-0560">Oxidoreductase</keyword>
<evidence type="ECO:0000256" key="7">
    <source>
        <dbReference type="PIRSR" id="PIRSR000296-1"/>
    </source>
</evidence>
<dbReference type="SUPFAM" id="SSF56634">
    <property type="entry name" value="Heme-dependent catalase-like"/>
    <property type="match status" value="1"/>
</dbReference>
<dbReference type="OrthoDB" id="255727at2"/>
<evidence type="ECO:0000256" key="5">
    <source>
        <dbReference type="ARBA" id="ARBA00023002"/>
    </source>
</evidence>
<dbReference type="PROSITE" id="PS51402">
    <property type="entry name" value="CATALASE_3"/>
    <property type="match status" value="1"/>
</dbReference>
<dbReference type="Pfam" id="PF00199">
    <property type="entry name" value="Catalase"/>
    <property type="match status" value="1"/>
</dbReference>
<evidence type="ECO:0000256" key="2">
    <source>
        <dbReference type="ARBA" id="ARBA00022559"/>
    </source>
</evidence>
<dbReference type="InterPro" id="IPR020835">
    <property type="entry name" value="Catalase_sf"/>
</dbReference>
<dbReference type="InterPro" id="IPR018028">
    <property type="entry name" value="Catalase"/>
</dbReference>
<dbReference type="PANTHER" id="PTHR11465">
    <property type="entry name" value="CATALASE"/>
    <property type="match status" value="1"/>
</dbReference>
<feature type="binding site" description="axial binding residue" evidence="8">
    <location>
        <position position="285"/>
    </location>
    <ligand>
        <name>heme</name>
        <dbReference type="ChEBI" id="CHEBI:30413"/>
    </ligand>
    <ligandPart>
        <name>Fe</name>
        <dbReference type="ChEBI" id="CHEBI:18248"/>
    </ligandPart>
</feature>
<protein>
    <submittedName>
        <fullName evidence="10">Catalase family peroxidase</fullName>
    </submittedName>
</protein>
<evidence type="ECO:0000259" key="9">
    <source>
        <dbReference type="SMART" id="SM01060"/>
    </source>
</evidence>
<keyword evidence="4 8" id="KW-0479">Metal-binding</keyword>
<keyword evidence="2 10" id="KW-0575">Peroxidase</keyword>
<accession>A0A3A5H8C7</accession>
<dbReference type="GO" id="GO:0004096">
    <property type="term" value="F:catalase activity"/>
    <property type="evidence" value="ECO:0007669"/>
    <property type="project" value="InterPro"/>
</dbReference>
<dbReference type="PIRSF" id="PIRSF000296">
    <property type="entry name" value="SrpA"/>
    <property type="match status" value="1"/>
</dbReference>
<dbReference type="GO" id="GO:0046872">
    <property type="term" value="F:metal ion binding"/>
    <property type="evidence" value="ECO:0007669"/>
    <property type="project" value="UniProtKB-KW"/>
</dbReference>
<evidence type="ECO:0000313" key="11">
    <source>
        <dbReference type="Proteomes" id="UP000276542"/>
    </source>
</evidence>
<evidence type="ECO:0000256" key="6">
    <source>
        <dbReference type="ARBA" id="ARBA00023004"/>
    </source>
</evidence>
<dbReference type="Gene3D" id="2.40.180.10">
    <property type="entry name" value="Catalase core domain"/>
    <property type="match status" value="1"/>
</dbReference>
<proteinExistence type="inferred from homology"/>
<keyword evidence="6 8" id="KW-0408">Iron</keyword>
<feature type="active site" evidence="7">
    <location>
        <position position="25"/>
    </location>
</feature>
<evidence type="ECO:0000256" key="1">
    <source>
        <dbReference type="ARBA" id="ARBA00005329"/>
    </source>
</evidence>
<reference evidence="11" key="1">
    <citation type="submission" date="2018-09" db="EMBL/GenBank/DDBJ databases">
        <authorList>
            <person name="Zhu H."/>
        </authorList>
    </citation>
    <scope>NUCLEOTIDE SEQUENCE [LARGE SCALE GENOMIC DNA]</scope>
    <source>
        <strain evidence="11">K1W22B-1</strain>
    </source>
</reference>
<dbReference type="GO" id="GO:0005737">
    <property type="term" value="C:cytoplasm"/>
    <property type="evidence" value="ECO:0007669"/>
    <property type="project" value="TreeGrafter"/>
</dbReference>
<dbReference type="Proteomes" id="UP000276542">
    <property type="component" value="Unassembled WGS sequence"/>
</dbReference>
<dbReference type="RefSeq" id="WP_120060876.1">
    <property type="nucleotide sequence ID" value="NZ_QYRP01000002.1"/>
</dbReference>
<evidence type="ECO:0000313" key="10">
    <source>
        <dbReference type="EMBL" id="RJS46906.1"/>
    </source>
</evidence>
<keyword evidence="3 8" id="KW-0349">Heme</keyword>
<comment type="caution">
    <text evidence="10">The sequence shown here is derived from an EMBL/GenBank/DDBJ whole genome shotgun (WGS) entry which is preliminary data.</text>
</comment>
<evidence type="ECO:0000256" key="8">
    <source>
        <dbReference type="PIRSR" id="PIRSR000296-2"/>
    </source>
</evidence>
<dbReference type="Gene3D" id="1.20.1280.120">
    <property type="match status" value="1"/>
</dbReference>
<organism evidence="10 11">
    <name type="scientific">Nocardioides cavernaquae</name>
    <dbReference type="NCBI Taxonomy" id="2321396"/>
    <lineage>
        <taxon>Bacteria</taxon>
        <taxon>Bacillati</taxon>
        <taxon>Actinomycetota</taxon>
        <taxon>Actinomycetes</taxon>
        <taxon>Propionibacteriales</taxon>
        <taxon>Nocardioidaceae</taxon>
        <taxon>Nocardioides</taxon>
    </lineage>
</organism>
<gene>
    <name evidence="10" type="ORF">D4739_12230</name>
</gene>
<dbReference type="GO" id="GO:0042542">
    <property type="term" value="P:response to hydrogen peroxide"/>
    <property type="evidence" value="ECO:0007669"/>
    <property type="project" value="TreeGrafter"/>
</dbReference>
<dbReference type="EMBL" id="QYRP01000002">
    <property type="protein sequence ID" value="RJS46906.1"/>
    <property type="molecule type" value="Genomic_DNA"/>
</dbReference>
<dbReference type="InterPro" id="IPR024168">
    <property type="entry name" value="Catalase_SrpA-type_pred"/>
</dbReference>
<dbReference type="GO" id="GO:0042744">
    <property type="term" value="P:hydrogen peroxide catabolic process"/>
    <property type="evidence" value="ECO:0007669"/>
    <property type="project" value="TreeGrafter"/>
</dbReference>
<dbReference type="CDD" id="cd08153">
    <property type="entry name" value="srpA_like"/>
    <property type="match status" value="1"/>
</dbReference>
<keyword evidence="11" id="KW-1185">Reference proteome</keyword>
<evidence type="ECO:0000256" key="3">
    <source>
        <dbReference type="ARBA" id="ARBA00022617"/>
    </source>
</evidence>
<comment type="similarity">
    <text evidence="1">Belongs to the catalase family.</text>
</comment>
<feature type="domain" description="Catalase core" evidence="9">
    <location>
        <begin position="3"/>
        <end position="294"/>
    </location>
</feature>
<sequence length="294" mass="32099">MVKPAVAIDRINAVFGRHPGYRALHAKGRFYTGTFTPTPAAGALCAALHFQAPVPVRVRWSNGGGHPGVGDRAPDVRGMAVSFRLPDDTATDLLGQTAPRFPVRTVEDFLDLVESSKPHQVPGFLRRHRDAIGAILANAKAKAIIAPFSYAEATFYPVHAYRWTAPDGTQRWVRYVLEPLAAKDERPSAKISGKNRLFDEMEARLAEHPVRYRLQVTVASAGDDPHDPMSVWKGDRVIDAGTVEVTATDPARETGGEIVVFDPTRVVAGIELSNDPILHYRAAAYSESASRRMG</sequence>
<dbReference type="AlphaFoldDB" id="A0A3A5H8C7"/>
<name>A0A3A5H8C7_9ACTN</name>
<dbReference type="PRINTS" id="PR00067">
    <property type="entry name" value="CATALASE"/>
</dbReference>
<evidence type="ECO:0000256" key="4">
    <source>
        <dbReference type="ARBA" id="ARBA00022723"/>
    </source>
</evidence>
<dbReference type="InterPro" id="IPR011614">
    <property type="entry name" value="Catalase_core"/>
</dbReference>
<dbReference type="PANTHER" id="PTHR11465:SF9">
    <property type="entry name" value="CATALASE"/>
    <property type="match status" value="1"/>
</dbReference>
<dbReference type="SMART" id="SM01060">
    <property type="entry name" value="Catalase"/>
    <property type="match status" value="1"/>
</dbReference>